<dbReference type="SUPFAM" id="SSF103190">
    <property type="entry name" value="Sensory domain-like"/>
    <property type="match status" value="1"/>
</dbReference>
<comment type="catalytic activity">
    <reaction evidence="2">
        <text>2 GTP = 3',3'-c-di-GMP + 2 diphosphate</text>
        <dbReference type="Rhea" id="RHEA:24898"/>
        <dbReference type="ChEBI" id="CHEBI:33019"/>
        <dbReference type="ChEBI" id="CHEBI:37565"/>
        <dbReference type="ChEBI" id="CHEBI:58805"/>
        <dbReference type="EC" id="2.7.7.65"/>
    </reaction>
</comment>
<comment type="caution">
    <text evidence="5">The sequence shown here is derived from an EMBL/GenBank/DDBJ whole genome shotgun (WGS) entry which is preliminary data.</text>
</comment>
<evidence type="ECO:0000313" key="6">
    <source>
        <dbReference type="Proteomes" id="UP000616499"/>
    </source>
</evidence>
<dbReference type="PROSITE" id="PS50887">
    <property type="entry name" value="GGDEF"/>
    <property type="match status" value="1"/>
</dbReference>
<dbReference type="InterPro" id="IPR029787">
    <property type="entry name" value="Nucleotide_cyclase"/>
</dbReference>
<dbReference type="InterPro" id="IPR043128">
    <property type="entry name" value="Rev_trsase/Diguanyl_cyclase"/>
</dbReference>
<gene>
    <name evidence="5" type="ORF">GCM10009425_29760</name>
</gene>
<evidence type="ECO:0000256" key="1">
    <source>
        <dbReference type="ARBA" id="ARBA00012528"/>
    </source>
</evidence>
<dbReference type="InterPro" id="IPR029151">
    <property type="entry name" value="Sensor-like_sf"/>
</dbReference>
<dbReference type="Proteomes" id="UP000616499">
    <property type="component" value="Unassembled WGS sequence"/>
</dbReference>
<dbReference type="Pfam" id="PF00990">
    <property type="entry name" value="GGDEF"/>
    <property type="match status" value="1"/>
</dbReference>
<evidence type="ECO:0000259" key="4">
    <source>
        <dbReference type="PROSITE" id="PS50887"/>
    </source>
</evidence>
<feature type="domain" description="GGDEF" evidence="4">
    <location>
        <begin position="372"/>
        <end position="510"/>
    </location>
</feature>
<dbReference type="InterPro" id="IPR054327">
    <property type="entry name" value="His-kinase-like_sensor"/>
</dbReference>
<feature type="transmembrane region" description="Helical" evidence="3">
    <location>
        <begin position="300"/>
        <end position="318"/>
    </location>
</feature>
<evidence type="ECO:0000313" key="5">
    <source>
        <dbReference type="EMBL" id="GGM16814.1"/>
    </source>
</evidence>
<dbReference type="EMBL" id="BMNW01000006">
    <property type="protein sequence ID" value="GGM16814.1"/>
    <property type="molecule type" value="Genomic_DNA"/>
</dbReference>
<dbReference type="NCBIfam" id="TIGR00254">
    <property type="entry name" value="GGDEF"/>
    <property type="match status" value="1"/>
</dbReference>
<name>A0ABQ2GWH2_9PSED</name>
<protein>
    <recommendedName>
        <fullName evidence="1">diguanylate cyclase</fullName>
        <ecNumber evidence="1">2.7.7.65</ecNumber>
    </recommendedName>
</protein>
<dbReference type="Pfam" id="PF22588">
    <property type="entry name" value="dCache_1_like"/>
    <property type="match status" value="1"/>
</dbReference>
<evidence type="ECO:0000256" key="3">
    <source>
        <dbReference type="SAM" id="Phobius"/>
    </source>
</evidence>
<evidence type="ECO:0000256" key="2">
    <source>
        <dbReference type="ARBA" id="ARBA00034247"/>
    </source>
</evidence>
<dbReference type="CDD" id="cd01949">
    <property type="entry name" value="GGDEF"/>
    <property type="match status" value="1"/>
</dbReference>
<accession>A0ABQ2GWH2</accession>
<dbReference type="PANTHER" id="PTHR45138">
    <property type="entry name" value="REGULATORY COMPONENTS OF SENSORY TRANSDUCTION SYSTEM"/>
    <property type="match status" value="1"/>
</dbReference>
<keyword evidence="6" id="KW-1185">Reference proteome</keyword>
<dbReference type="EC" id="2.7.7.65" evidence="1"/>
<dbReference type="CDD" id="cd12914">
    <property type="entry name" value="PDC1_DGC_like"/>
    <property type="match status" value="1"/>
</dbReference>
<organism evidence="5 6">
    <name type="scientific">Pseudomonas asuensis</name>
    <dbReference type="NCBI Taxonomy" id="1825787"/>
    <lineage>
        <taxon>Bacteria</taxon>
        <taxon>Pseudomonadati</taxon>
        <taxon>Pseudomonadota</taxon>
        <taxon>Gammaproteobacteria</taxon>
        <taxon>Pseudomonadales</taxon>
        <taxon>Pseudomonadaceae</taxon>
        <taxon>Pseudomonas</taxon>
    </lineage>
</organism>
<feature type="transmembrane region" description="Helical" evidence="3">
    <location>
        <begin position="20"/>
        <end position="38"/>
    </location>
</feature>
<keyword evidence="3" id="KW-1133">Transmembrane helix</keyword>
<dbReference type="SMART" id="SM00267">
    <property type="entry name" value="GGDEF"/>
    <property type="match status" value="1"/>
</dbReference>
<reference evidence="6" key="1">
    <citation type="journal article" date="2019" name="Int. J. Syst. Evol. Microbiol.">
        <title>The Global Catalogue of Microorganisms (GCM) 10K type strain sequencing project: providing services to taxonomists for standard genome sequencing and annotation.</title>
        <authorList>
            <consortium name="The Broad Institute Genomics Platform"/>
            <consortium name="The Broad Institute Genome Sequencing Center for Infectious Disease"/>
            <person name="Wu L."/>
            <person name="Ma J."/>
        </authorList>
    </citation>
    <scope>NUCLEOTIDE SEQUENCE [LARGE SCALE GENOMIC DNA]</scope>
    <source>
        <strain evidence="6">JCM 13501</strain>
    </source>
</reference>
<dbReference type="InterPro" id="IPR000160">
    <property type="entry name" value="GGDEF_dom"/>
</dbReference>
<dbReference type="Gene3D" id="3.30.450.20">
    <property type="entry name" value="PAS domain"/>
    <property type="match status" value="2"/>
</dbReference>
<dbReference type="InterPro" id="IPR050469">
    <property type="entry name" value="Diguanylate_Cyclase"/>
</dbReference>
<dbReference type="PANTHER" id="PTHR45138:SF9">
    <property type="entry name" value="DIGUANYLATE CYCLASE DGCM-RELATED"/>
    <property type="match status" value="1"/>
</dbReference>
<dbReference type="SUPFAM" id="SSF55073">
    <property type="entry name" value="Nucleotide cyclase"/>
    <property type="match status" value="1"/>
</dbReference>
<proteinExistence type="predicted"/>
<dbReference type="RefSeq" id="WP_188866908.1">
    <property type="nucleotide sequence ID" value="NZ_BMNW01000006.1"/>
</dbReference>
<keyword evidence="3" id="KW-0472">Membrane</keyword>
<dbReference type="CDD" id="cd12915">
    <property type="entry name" value="PDC2_DGC_like"/>
    <property type="match status" value="1"/>
</dbReference>
<sequence length="514" mass="57546">MSFLDSPVPSALRRLSLETLTMALLSLVFVSLVGFDFWQSWHARNVQLHQSESTTLNLTRALAQHAEDSFEEVDVALMSLQHLLEQGNELDLKPEALHGLLQKYARSLEQVEGLFVFDEQGNWKATSLQDTPWKGQNSDRGYFRFHNRNTTEDPFISRAIHSRSTGNWIIPVSRRITDSQGQFAGVVLATVKMDYFLNFYRHIELGPSGAIVLAMPDGTILSRRPFKDEYLVGKHLAQSYVITTALAQAPSGIVTIKAVIDGVERLYGYQRIDKYPLLVMVAISKKELLSDWTGDTQRSAFIVASIIIVMSLFGLVLMRQIGHANTVKAELLEAHRALEQQALSDGLTGLANRRYFDTALQQELKRAERSGQPLSLIMLDIDFFKGYNDRYGHPAGDYCLKQVAQALKRSLPRSGDLAARYGGEEMAVILPASDRQGAWVVAKRIQDQIRNLRLEHHSSPFGMVTVSGGIHTYLPGEDGVLTTQALIEQADRALYEAKHNGRNRIVAREDSGHT</sequence>
<keyword evidence="3" id="KW-0812">Transmembrane</keyword>
<dbReference type="Gene3D" id="3.30.70.270">
    <property type="match status" value="1"/>
</dbReference>